<dbReference type="InterPro" id="IPR003825">
    <property type="entry name" value="Colicin-V_CvpA"/>
</dbReference>
<organism evidence="6 7">
    <name type="scientific">Sinobacterium norvegicum</name>
    <dbReference type="NCBI Taxonomy" id="1641715"/>
    <lineage>
        <taxon>Bacteria</taxon>
        <taxon>Pseudomonadati</taxon>
        <taxon>Pseudomonadota</taxon>
        <taxon>Gammaproteobacteria</taxon>
        <taxon>Cellvibrionales</taxon>
        <taxon>Spongiibacteraceae</taxon>
        <taxon>Sinobacterium</taxon>
    </lineage>
</organism>
<keyword evidence="7" id="KW-1185">Reference proteome</keyword>
<evidence type="ECO:0000256" key="4">
    <source>
        <dbReference type="ARBA" id="ARBA00023136"/>
    </source>
</evidence>
<dbReference type="PANTHER" id="PTHR36926:SF1">
    <property type="entry name" value="COLICIN V PRODUCTION PROTEIN"/>
    <property type="match status" value="1"/>
</dbReference>
<reference evidence="6" key="1">
    <citation type="submission" date="2021-12" db="EMBL/GenBank/DDBJ databases">
        <authorList>
            <person name="Rodrigo-Torres L."/>
            <person name="Arahal R. D."/>
            <person name="Lucena T."/>
        </authorList>
    </citation>
    <scope>NUCLEOTIDE SEQUENCE</scope>
    <source>
        <strain evidence="6">CECT 8267</strain>
    </source>
</reference>
<dbReference type="InterPro" id="IPR052719">
    <property type="entry name" value="CvpA-like"/>
</dbReference>
<evidence type="ECO:0000313" key="7">
    <source>
        <dbReference type="Proteomes" id="UP000838100"/>
    </source>
</evidence>
<keyword evidence="3 5" id="KW-1133">Transmembrane helix</keyword>
<protein>
    <submittedName>
        <fullName evidence="6">Colicin V production protein</fullName>
    </submittedName>
</protein>
<evidence type="ECO:0000256" key="3">
    <source>
        <dbReference type="ARBA" id="ARBA00022989"/>
    </source>
</evidence>
<evidence type="ECO:0000313" key="6">
    <source>
        <dbReference type="EMBL" id="CAH0990359.1"/>
    </source>
</evidence>
<dbReference type="Proteomes" id="UP000838100">
    <property type="component" value="Unassembled WGS sequence"/>
</dbReference>
<gene>
    <name evidence="6" type="primary">cvpA</name>
    <name evidence="6" type="ORF">SIN8267_00451</name>
</gene>
<dbReference type="Pfam" id="PF02674">
    <property type="entry name" value="Colicin_V"/>
    <property type="match status" value="1"/>
</dbReference>
<feature type="transmembrane region" description="Helical" evidence="5">
    <location>
        <begin position="6"/>
        <end position="24"/>
    </location>
</feature>
<feature type="transmembrane region" description="Helical" evidence="5">
    <location>
        <begin position="31"/>
        <end position="52"/>
    </location>
</feature>
<keyword evidence="2 5" id="KW-0812">Transmembrane</keyword>
<comment type="caution">
    <text evidence="6">The sequence shown here is derived from an EMBL/GenBank/DDBJ whole genome shotgun (WGS) entry which is preliminary data.</text>
</comment>
<comment type="subcellular location">
    <subcellularLocation>
        <location evidence="1">Membrane</location>
        <topology evidence="1">Multi-pass membrane protein</topology>
    </subcellularLocation>
</comment>
<name>A0ABM9ACH8_9GAMM</name>
<feature type="transmembrane region" description="Helical" evidence="5">
    <location>
        <begin position="64"/>
        <end position="85"/>
    </location>
</feature>
<dbReference type="PANTHER" id="PTHR36926">
    <property type="entry name" value="COLICIN V PRODUCTION PROTEIN"/>
    <property type="match status" value="1"/>
</dbReference>
<sequence>MNVADWIIVAVIVISCVISLWRGFVKEALSLVVWALAFFVAMTFAEGMNTFLSDSIATASLRQITSFGILFVLTLIVGSMVNFLVGELVKMTGLSGTDRLLGTVFGAMRGVILVLAVLILAPPILHIDQDTWWRESTLIPQFLVLETWGRETGSIVFSWVTSKF</sequence>
<evidence type="ECO:0000256" key="5">
    <source>
        <dbReference type="SAM" id="Phobius"/>
    </source>
</evidence>
<keyword evidence="4 5" id="KW-0472">Membrane</keyword>
<feature type="transmembrane region" description="Helical" evidence="5">
    <location>
        <begin position="106"/>
        <end position="125"/>
    </location>
</feature>
<dbReference type="RefSeq" id="WP_237443039.1">
    <property type="nucleotide sequence ID" value="NZ_CAKLPX010000001.1"/>
</dbReference>
<accession>A0ABM9ACH8</accession>
<evidence type="ECO:0000256" key="1">
    <source>
        <dbReference type="ARBA" id="ARBA00004141"/>
    </source>
</evidence>
<evidence type="ECO:0000256" key="2">
    <source>
        <dbReference type="ARBA" id="ARBA00022692"/>
    </source>
</evidence>
<dbReference type="EMBL" id="CAKLPX010000001">
    <property type="protein sequence ID" value="CAH0990359.1"/>
    <property type="molecule type" value="Genomic_DNA"/>
</dbReference>
<proteinExistence type="predicted"/>